<dbReference type="AlphaFoldDB" id="A0AAV2IJB3"/>
<feature type="region of interest" description="Disordered" evidence="1">
    <location>
        <begin position="359"/>
        <end position="384"/>
    </location>
</feature>
<feature type="compositionally biased region" description="Low complexity" evidence="1">
    <location>
        <begin position="553"/>
        <end position="575"/>
    </location>
</feature>
<feature type="region of interest" description="Disordered" evidence="1">
    <location>
        <begin position="18"/>
        <end position="54"/>
    </location>
</feature>
<feature type="compositionally biased region" description="Polar residues" evidence="1">
    <location>
        <begin position="359"/>
        <end position="368"/>
    </location>
</feature>
<evidence type="ECO:0000256" key="1">
    <source>
        <dbReference type="SAM" id="MobiDB-lite"/>
    </source>
</evidence>
<dbReference type="Proteomes" id="UP001497497">
    <property type="component" value="Unassembled WGS sequence"/>
</dbReference>
<accession>A0AAV2IJB3</accession>
<gene>
    <name evidence="2" type="ORF">GSLYS_00020530001</name>
</gene>
<feature type="compositionally biased region" description="Low complexity" evidence="1">
    <location>
        <begin position="246"/>
        <end position="260"/>
    </location>
</feature>
<feature type="region of interest" description="Disordered" evidence="1">
    <location>
        <begin position="167"/>
        <end position="200"/>
    </location>
</feature>
<reference evidence="2 3" key="1">
    <citation type="submission" date="2024-04" db="EMBL/GenBank/DDBJ databases">
        <authorList>
            <consortium name="Genoscope - CEA"/>
            <person name="William W."/>
        </authorList>
    </citation>
    <scope>NUCLEOTIDE SEQUENCE [LARGE SCALE GENOMIC DNA]</scope>
</reference>
<feature type="compositionally biased region" description="Low complexity" evidence="1">
    <location>
        <begin position="168"/>
        <end position="187"/>
    </location>
</feature>
<keyword evidence="3" id="KW-1185">Reference proteome</keyword>
<feature type="region of interest" description="Disordered" evidence="1">
    <location>
        <begin position="500"/>
        <end position="631"/>
    </location>
</feature>
<dbReference type="EMBL" id="CAXITT010000918">
    <property type="protein sequence ID" value="CAL1547205.1"/>
    <property type="molecule type" value="Genomic_DNA"/>
</dbReference>
<proteinExistence type="predicted"/>
<evidence type="ECO:0000313" key="3">
    <source>
        <dbReference type="Proteomes" id="UP001497497"/>
    </source>
</evidence>
<feature type="non-terminal residue" evidence="2">
    <location>
        <position position="666"/>
    </location>
</feature>
<sequence length="666" mass="71662">MVLVTTLAAMHNSRPRIAEQSLASNGIHQIPSKPDRGQDDQYQVGPNDRTRLTNGYRHVSPALAAPGGPGVAGGSPFDHVIKTRQSSLASASMSALPTQRSQPEVVMVNGFIVHSKPTHHHSRSRRVGHSQNGYIVEALDVNGKDFHPSTNGLKSFSCSQISQDRISRNPSSNILSSSSSSYLATASTGGGDHDKPLHHGSFIDHSFSHLDGARSGLARVQQSKSVPNGLKELCASSPADRDPANSGSEPQGSPGEGYPSMSSIDTWSPNYVQMSFFLKNRDATAAQQRQEPNQTLVDAARLDRTNATSGHRFLDKRVVGNNIGGRDRSDDTRRFGSMQCLHAASETFKTTTLKSASSNCFRDSSSRPMTAHHSGRSSTGTNDYMESRAIPHATMPRRGSDQQLRRTVSYEQRGLEAKPSVMRTSSDGEVESEYVTLDHRYAPIMTASRLCRVTEGAVPPLDLTPPHPVLPARSPLTPHPTMPTSVATNHGAVSPDVAMHSPTNSLIRPSRSMQSLKTNPTPDSRVSLQHKRRANNPGTLRVVAETIGSVFYSPRSSGSSSRGSGSPRSISSLGGTPTFYPGGIATSSFRGGGVASRDKAGLPSRMTRSKSLPDLQVPDNEMSSNYSDDEDGDDFGFLSYPVSFTSTAMNKVKSPSPGTRILPKRW</sequence>
<evidence type="ECO:0000313" key="2">
    <source>
        <dbReference type="EMBL" id="CAL1547205.1"/>
    </source>
</evidence>
<feature type="region of interest" description="Disordered" evidence="1">
    <location>
        <begin position="218"/>
        <end position="264"/>
    </location>
</feature>
<protein>
    <submittedName>
        <fullName evidence="2">Uncharacterized protein</fullName>
    </submittedName>
</protein>
<feature type="compositionally biased region" description="Polar residues" evidence="1">
    <location>
        <begin position="501"/>
        <end position="527"/>
    </location>
</feature>
<name>A0AAV2IJB3_LYMST</name>
<organism evidence="2 3">
    <name type="scientific">Lymnaea stagnalis</name>
    <name type="common">Great pond snail</name>
    <name type="synonym">Helix stagnalis</name>
    <dbReference type="NCBI Taxonomy" id="6523"/>
    <lineage>
        <taxon>Eukaryota</taxon>
        <taxon>Metazoa</taxon>
        <taxon>Spiralia</taxon>
        <taxon>Lophotrochozoa</taxon>
        <taxon>Mollusca</taxon>
        <taxon>Gastropoda</taxon>
        <taxon>Heterobranchia</taxon>
        <taxon>Euthyneura</taxon>
        <taxon>Panpulmonata</taxon>
        <taxon>Hygrophila</taxon>
        <taxon>Lymnaeoidea</taxon>
        <taxon>Lymnaeidae</taxon>
        <taxon>Lymnaea</taxon>
    </lineage>
</organism>
<comment type="caution">
    <text evidence="2">The sequence shown here is derived from an EMBL/GenBank/DDBJ whole genome shotgun (WGS) entry which is preliminary data.</text>
</comment>